<reference evidence="15" key="1">
    <citation type="submission" date="2025-08" db="UniProtKB">
        <authorList>
            <consortium name="Ensembl"/>
        </authorList>
    </citation>
    <scope>IDENTIFICATION</scope>
</reference>
<dbReference type="PROSITE" id="PS50950">
    <property type="entry name" value="ZF_THAP"/>
    <property type="match status" value="1"/>
</dbReference>
<evidence type="ECO:0000313" key="15">
    <source>
        <dbReference type="Ensembl" id="ENSDLAP00005079691.1"/>
    </source>
</evidence>
<evidence type="ECO:0000256" key="2">
    <source>
        <dbReference type="ARBA" id="ARBA00006177"/>
    </source>
</evidence>
<evidence type="ECO:0000256" key="7">
    <source>
        <dbReference type="ARBA" id="ARBA00023054"/>
    </source>
</evidence>
<name>A0A8P4KRR2_DICLA</name>
<dbReference type="GO" id="GO:0001935">
    <property type="term" value="P:endothelial cell proliferation"/>
    <property type="evidence" value="ECO:0007669"/>
    <property type="project" value="UniProtKB-UniRule"/>
</dbReference>
<comment type="subcellular location">
    <subcellularLocation>
        <location evidence="1 13">Nucleus</location>
        <location evidence="1 13">Nucleoplasm</location>
    </subcellularLocation>
</comment>
<dbReference type="Pfam" id="PF05485">
    <property type="entry name" value="THAP"/>
    <property type="match status" value="1"/>
</dbReference>
<keyword evidence="10 13" id="KW-0539">Nucleus</keyword>
<keyword evidence="4 12" id="KW-0863">Zinc-finger</keyword>
<accession>A0A8P4KRR2</accession>
<keyword evidence="7 13" id="KW-0175">Coiled coil</keyword>
<dbReference type="GeneTree" id="ENSGT00940000177500"/>
<keyword evidence="8 12" id="KW-0238">DNA-binding</keyword>
<evidence type="ECO:0000256" key="6">
    <source>
        <dbReference type="ARBA" id="ARBA00023015"/>
    </source>
</evidence>
<keyword evidence="6 13" id="KW-0805">Transcription regulation</keyword>
<evidence type="ECO:0000256" key="10">
    <source>
        <dbReference type="ARBA" id="ARBA00023242"/>
    </source>
</evidence>
<dbReference type="SUPFAM" id="SSF57716">
    <property type="entry name" value="Glucocorticoid receptor-like (DNA-binding domain)"/>
    <property type="match status" value="1"/>
</dbReference>
<evidence type="ECO:0000259" key="14">
    <source>
        <dbReference type="PROSITE" id="PS50950"/>
    </source>
</evidence>
<dbReference type="Gene3D" id="6.20.210.20">
    <property type="entry name" value="THAP domain"/>
    <property type="match status" value="1"/>
</dbReference>
<feature type="domain" description="THAP-type" evidence="14">
    <location>
        <begin position="1"/>
        <end position="86"/>
    </location>
</feature>
<dbReference type="PANTHER" id="PTHR46600">
    <property type="entry name" value="THAP DOMAIN-CONTAINING"/>
    <property type="match status" value="1"/>
</dbReference>
<keyword evidence="16" id="KW-1185">Reference proteome</keyword>
<dbReference type="AlphaFoldDB" id="A0A8P4KRR2"/>
<dbReference type="SMART" id="SM00980">
    <property type="entry name" value="THAP"/>
    <property type="match status" value="1"/>
</dbReference>
<evidence type="ECO:0000256" key="13">
    <source>
        <dbReference type="RuleBase" id="RU369073"/>
    </source>
</evidence>
<keyword evidence="11 13" id="KW-0131">Cell cycle</keyword>
<sequence>MAHCYCSVAGCSNNKKNFPHLSFHDFPADAGLRACWVRAIRKDEGPTFTILCGSTYICSQHFTSEEKYVSASGRSKLKKGTVQSRFLWIDWGSVSLMRTTVTT</sequence>
<evidence type="ECO:0000256" key="11">
    <source>
        <dbReference type="ARBA" id="ARBA00023306"/>
    </source>
</evidence>
<dbReference type="GO" id="GO:0005654">
    <property type="term" value="C:nucleoplasm"/>
    <property type="evidence" value="ECO:0007669"/>
    <property type="project" value="UniProtKB-SubCell"/>
</dbReference>
<evidence type="ECO:0000256" key="3">
    <source>
        <dbReference type="ARBA" id="ARBA00022723"/>
    </source>
</evidence>
<dbReference type="GO" id="GO:0008270">
    <property type="term" value="F:zinc ion binding"/>
    <property type="evidence" value="ECO:0007669"/>
    <property type="project" value="UniProtKB-KW"/>
</dbReference>
<evidence type="ECO:0000256" key="9">
    <source>
        <dbReference type="ARBA" id="ARBA00023163"/>
    </source>
</evidence>
<evidence type="ECO:0000256" key="1">
    <source>
        <dbReference type="ARBA" id="ARBA00004642"/>
    </source>
</evidence>
<dbReference type="Proteomes" id="UP000694389">
    <property type="component" value="Unassembled WGS sequence"/>
</dbReference>
<dbReference type="GO" id="GO:0003700">
    <property type="term" value="F:DNA-binding transcription factor activity"/>
    <property type="evidence" value="ECO:0007669"/>
    <property type="project" value="UniProtKB-UniRule"/>
</dbReference>
<organism evidence="15 16">
    <name type="scientific">Dicentrarchus labrax</name>
    <name type="common">European seabass</name>
    <name type="synonym">Morone labrax</name>
    <dbReference type="NCBI Taxonomy" id="13489"/>
    <lineage>
        <taxon>Eukaryota</taxon>
        <taxon>Metazoa</taxon>
        <taxon>Chordata</taxon>
        <taxon>Craniata</taxon>
        <taxon>Vertebrata</taxon>
        <taxon>Euteleostomi</taxon>
        <taxon>Actinopterygii</taxon>
        <taxon>Neopterygii</taxon>
        <taxon>Teleostei</taxon>
        <taxon>Neoteleostei</taxon>
        <taxon>Acanthomorphata</taxon>
        <taxon>Eupercaria</taxon>
        <taxon>Moronidae</taxon>
        <taxon>Dicentrarchus</taxon>
    </lineage>
</organism>
<dbReference type="GO" id="GO:0043565">
    <property type="term" value="F:sequence-specific DNA binding"/>
    <property type="evidence" value="ECO:0007669"/>
    <property type="project" value="UniProtKB-UniRule"/>
</dbReference>
<proteinExistence type="inferred from homology"/>
<dbReference type="InterPro" id="IPR038441">
    <property type="entry name" value="THAP_Znf_sf"/>
</dbReference>
<evidence type="ECO:0000313" key="16">
    <source>
        <dbReference type="Proteomes" id="UP000694389"/>
    </source>
</evidence>
<dbReference type="InterPro" id="IPR006612">
    <property type="entry name" value="THAP_Znf"/>
</dbReference>
<evidence type="ECO:0000256" key="5">
    <source>
        <dbReference type="ARBA" id="ARBA00022833"/>
    </source>
</evidence>
<keyword evidence="5" id="KW-0862">Zinc</keyword>
<protein>
    <recommendedName>
        <fullName evidence="13">THAP domain-containing protein 1</fullName>
    </recommendedName>
</protein>
<dbReference type="InterPro" id="IPR026516">
    <property type="entry name" value="THAP1/10"/>
</dbReference>
<reference evidence="15" key="2">
    <citation type="submission" date="2025-09" db="UniProtKB">
        <authorList>
            <consortium name="Ensembl"/>
        </authorList>
    </citation>
    <scope>IDENTIFICATION</scope>
</reference>
<evidence type="ECO:0000256" key="12">
    <source>
        <dbReference type="PROSITE-ProRule" id="PRU00309"/>
    </source>
</evidence>
<keyword evidence="9 13" id="KW-0804">Transcription</keyword>
<evidence type="ECO:0000256" key="8">
    <source>
        <dbReference type="ARBA" id="ARBA00023125"/>
    </source>
</evidence>
<evidence type="ECO:0000256" key="4">
    <source>
        <dbReference type="ARBA" id="ARBA00022771"/>
    </source>
</evidence>
<comment type="similarity">
    <text evidence="2 13">Belongs to the THAP1 family.</text>
</comment>
<keyword evidence="3" id="KW-0479">Metal-binding</keyword>
<comment type="function">
    <text evidence="13">DNA-binding transcription regulator that regulates endothelial cell proliferation and G1/S cell-cycle progression. Specifically binds the 5'-[AT]NTNN[GT]GGCA[AGT]-3' core DNA sequence and acts by modulating expression of pRB-E2F cell-cycle target genes.</text>
</comment>
<dbReference type="PANTHER" id="PTHR46600:SF1">
    <property type="entry name" value="THAP DOMAIN-CONTAINING PROTEIN 1"/>
    <property type="match status" value="1"/>
</dbReference>
<dbReference type="Ensembl" id="ENSDLAT00005075393.1">
    <property type="protein sequence ID" value="ENSDLAP00005079691.1"/>
    <property type="gene ID" value="ENSDLAG00005030260.1"/>
</dbReference>